<evidence type="ECO:0000313" key="1">
    <source>
        <dbReference type="EMBL" id="CAH1104321.1"/>
    </source>
</evidence>
<reference evidence="1" key="1">
    <citation type="submission" date="2022-01" db="EMBL/GenBank/DDBJ databases">
        <authorList>
            <person name="King R."/>
        </authorList>
    </citation>
    <scope>NUCLEOTIDE SEQUENCE</scope>
</reference>
<proteinExistence type="predicted"/>
<accession>A0A9P0CU60</accession>
<dbReference type="OrthoDB" id="6767500at2759"/>
<organism evidence="1 2">
    <name type="scientific">Psylliodes chrysocephalus</name>
    <dbReference type="NCBI Taxonomy" id="3402493"/>
    <lineage>
        <taxon>Eukaryota</taxon>
        <taxon>Metazoa</taxon>
        <taxon>Ecdysozoa</taxon>
        <taxon>Arthropoda</taxon>
        <taxon>Hexapoda</taxon>
        <taxon>Insecta</taxon>
        <taxon>Pterygota</taxon>
        <taxon>Neoptera</taxon>
        <taxon>Endopterygota</taxon>
        <taxon>Coleoptera</taxon>
        <taxon>Polyphaga</taxon>
        <taxon>Cucujiformia</taxon>
        <taxon>Chrysomeloidea</taxon>
        <taxon>Chrysomelidae</taxon>
        <taxon>Galerucinae</taxon>
        <taxon>Alticini</taxon>
        <taxon>Psylliodes</taxon>
    </lineage>
</organism>
<evidence type="ECO:0000313" key="2">
    <source>
        <dbReference type="Proteomes" id="UP001153636"/>
    </source>
</evidence>
<dbReference type="EMBL" id="OV651828">
    <property type="protein sequence ID" value="CAH1104321.1"/>
    <property type="molecule type" value="Genomic_DNA"/>
</dbReference>
<dbReference type="AlphaFoldDB" id="A0A9P0CU60"/>
<sequence length="294" mass="33391">MADGGQGFFKVSMTILPANDDPAYDNNLADHIPGKRSRYAEGGMVGKKANWTSVQKLIMLAIVPKIKETYENLKVLFDLTQLNNVLFKFVADFKLLLIVNGQQTATSTYPCPYCFVTLDELRYRDSEERNAKALLWPKKLNIISKGYHGEVFEENACRILLKEAERLNDTEICQECGYFRIFPFKKMDQLVENCFCVERGPCNVEKLVGDLHKAVESTGVSITLKLHVILTHLKGSLEFLNANTGLGLWSEQAGESVHHEFLKYWDRYKINAIDAPSYGEKLRRAVAEFSSLHI</sequence>
<keyword evidence="2" id="KW-1185">Reference proteome</keyword>
<gene>
    <name evidence="1" type="ORF">PSYICH_LOCUS5269</name>
</gene>
<dbReference type="Proteomes" id="UP001153636">
    <property type="component" value="Chromosome 16"/>
</dbReference>
<name>A0A9P0CU60_9CUCU</name>
<protein>
    <submittedName>
        <fullName evidence="1">Uncharacterized protein</fullName>
    </submittedName>
</protein>